<evidence type="ECO:0000313" key="5">
    <source>
        <dbReference type="EMBL" id="SEJ13441.1"/>
    </source>
</evidence>
<accession>A0A1H6W8S0</accession>
<dbReference type="Proteomes" id="UP000199532">
    <property type="component" value="Unassembled WGS sequence"/>
</dbReference>
<dbReference type="PANTHER" id="PTHR46401:SF2">
    <property type="entry name" value="GLYCOSYLTRANSFERASE WBBK-RELATED"/>
    <property type="match status" value="1"/>
</dbReference>
<protein>
    <submittedName>
        <fullName evidence="5">Glycosyltransferase involved in cell wall bisynthesis</fullName>
    </submittedName>
</protein>
<proteinExistence type="predicted"/>
<keyword evidence="6" id="KW-1185">Reference proteome</keyword>
<dbReference type="EMBL" id="FNXY01000005">
    <property type="protein sequence ID" value="SEJ13441.1"/>
    <property type="molecule type" value="Genomic_DNA"/>
</dbReference>
<dbReference type="SUPFAM" id="SSF53756">
    <property type="entry name" value="UDP-Glycosyltransferase/glycogen phosphorylase"/>
    <property type="match status" value="1"/>
</dbReference>
<feature type="domain" description="Glycosyltransferase subfamily 4-like N-terminal" evidence="4">
    <location>
        <begin position="16"/>
        <end position="200"/>
    </location>
</feature>
<feature type="domain" description="Glycosyl transferase family 1" evidence="3">
    <location>
        <begin position="219"/>
        <end position="384"/>
    </location>
</feature>
<dbReference type="InterPro" id="IPR028098">
    <property type="entry name" value="Glyco_trans_4-like_N"/>
</dbReference>
<dbReference type="PANTHER" id="PTHR46401">
    <property type="entry name" value="GLYCOSYLTRANSFERASE WBBK-RELATED"/>
    <property type="match status" value="1"/>
</dbReference>
<evidence type="ECO:0000259" key="4">
    <source>
        <dbReference type="Pfam" id="PF13579"/>
    </source>
</evidence>
<feature type="transmembrane region" description="Helical" evidence="2">
    <location>
        <begin position="108"/>
        <end position="125"/>
    </location>
</feature>
<keyword evidence="2" id="KW-0472">Membrane</keyword>
<dbReference type="InterPro" id="IPR001296">
    <property type="entry name" value="Glyco_trans_1"/>
</dbReference>
<evidence type="ECO:0000256" key="2">
    <source>
        <dbReference type="SAM" id="Phobius"/>
    </source>
</evidence>
<keyword evidence="2" id="KW-0812">Transmembrane</keyword>
<keyword evidence="1 5" id="KW-0808">Transferase</keyword>
<dbReference type="CDD" id="cd03794">
    <property type="entry name" value="GT4_WbuB-like"/>
    <property type="match status" value="1"/>
</dbReference>
<gene>
    <name evidence="5" type="ORF">SAMN04487995_3396</name>
</gene>
<dbReference type="GO" id="GO:0009103">
    <property type="term" value="P:lipopolysaccharide biosynthetic process"/>
    <property type="evidence" value="ECO:0007669"/>
    <property type="project" value="TreeGrafter"/>
</dbReference>
<dbReference type="Gene3D" id="3.40.50.2000">
    <property type="entry name" value="Glycogen Phosphorylase B"/>
    <property type="match status" value="2"/>
</dbReference>
<organism evidence="5 6">
    <name type="scientific">Dyadobacter koreensis</name>
    <dbReference type="NCBI Taxonomy" id="408657"/>
    <lineage>
        <taxon>Bacteria</taxon>
        <taxon>Pseudomonadati</taxon>
        <taxon>Bacteroidota</taxon>
        <taxon>Cytophagia</taxon>
        <taxon>Cytophagales</taxon>
        <taxon>Spirosomataceae</taxon>
        <taxon>Dyadobacter</taxon>
    </lineage>
</organism>
<dbReference type="GO" id="GO:0016757">
    <property type="term" value="F:glycosyltransferase activity"/>
    <property type="evidence" value="ECO:0007669"/>
    <property type="project" value="InterPro"/>
</dbReference>
<dbReference type="STRING" id="408657.SAMN04487995_3396"/>
<feature type="transmembrane region" description="Helical" evidence="2">
    <location>
        <begin position="80"/>
        <end position="102"/>
    </location>
</feature>
<sequence length="407" mass="46671">MQILLIHQFFLEDHDGGGSRWNEMSRIWKAAGHNVTVIAGMTHYMGANVSRNDRHFFRVSRNQDDIEVIRCFVSQSSKSVFGRIASFFSFSISGILGGLFYAKDNYDLIIITSPPLFVGITGLFLSRWKNIPFIFEVRDLWPESAIDLGLLKIKQLIRLSYWFEKYLYRKAKLINVLTPAFRDVLIAKGADAKKIIYIPNAADFSLSEKVMSTFNESIFRQQHRLTGKFLVTYVGAHGFANHLIQILETAELLADTNVVFLLIGDGEQKRYLIQEAQQRNLQNVRFIDSVSKSEVFNYILASDMGTSVLKKTDTFKTIYSNKTFDYFSCKKPVLMAIDGVSRELVEGANAGVFVEPENPADFAAKIRFYLDNPLLIKQQGENGYWHAKNHFDRQVLAMRYLNYIREV</sequence>
<evidence type="ECO:0000259" key="3">
    <source>
        <dbReference type="Pfam" id="PF00534"/>
    </source>
</evidence>
<evidence type="ECO:0000256" key="1">
    <source>
        <dbReference type="ARBA" id="ARBA00022679"/>
    </source>
</evidence>
<dbReference type="Pfam" id="PF00534">
    <property type="entry name" value="Glycos_transf_1"/>
    <property type="match status" value="1"/>
</dbReference>
<dbReference type="OrthoDB" id="9811902at2"/>
<dbReference type="AlphaFoldDB" id="A0A1H6W8S0"/>
<dbReference type="Pfam" id="PF13579">
    <property type="entry name" value="Glyco_trans_4_4"/>
    <property type="match status" value="1"/>
</dbReference>
<keyword evidence="2" id="KW-1133">Transmembrane helix</keyword>
<evidence type="ECO:0000313" key="6">
    <source>
        <dbReference type="Proteomes" id="UP000199532"/>
    </source>
</evidence>
<reference evidence="5 6" key="1">
    <citation type="submission" date="2016-10" db="EMBL/GenBank/DDBJ databases">
        <authorList>
            <person name="de Groot N.N."/>
        </authorList>
    </citation>
    <scope>NUCLEOTIDE SEQUENCE [LARGE SCALE GENOMIC DNA]</scope>
    <source>
        <strain evidence="5 6">DSM 19938</strain>
    </source>
</reference>
<dbReference type="RefSeq" id="WP_090337081.1">
    <property type="nucleotide sequence ID" value="NZ_FNXY01000005.1"/>
</dbReference>
<name>A0A1H6W8S0_9BACT</name>